<dbReference type="Gene3D" id="1.20.5.510">
    <property type="entry name" value="Single helix bin"/>
    <property type="match status" value="1"/>
</dbReference>
<dbReference type="AlphaFoldDB" id="A0AAD7H3J6"/>
<gene>
    <name evidence="3" type="ORF">B0H17DRAFT_1027967</name>
</gene>
<feature type="compositionally biased region" description="Low complexity" evidence="1">
    <location>
        <begin position="443"/>
        <end position="453"/>
    </location>
</feature>
<organism evidence="3 4">
    <name type="scientific">Mycena rosella</name>
    <name type="common">Pink bonnet</name>
    <name type="synonym">Agaricus rosellus</name>
    <dbReference type="NCBI Taxonomy" id="1033263"/>
    <lineage>
        <taxon>Eukaryota</taxon>
        <taxon>Fungi</taxon>
        <taxon>Dikarya</taxon>
        <taxon>Basidiomycota</taxon>
        <taxon>Agaricomycotina</taxon>
        <taxon>Agaricomycetes</taxon>
        <taxon>Agaricomycetidae</taxon>
        <taxon>Agaricales</taxon>
        <taxon>Marasmiineae</taxon>
        <taxon>Mycenaceae</taxon>
        <taxon>Mycena</taxon>
    </lineage>
</organism>
<evidence type="ECO:0000256" key="2">
    <source>
        <dbReference type="SAM" id="Phobius"/>
    </source>
</evidence>
<comment type="caution">
    <text evidence="3">The sequence shown here is derived from an EMBL/GenBank/DDBJ whole genome shotgun (WGS) entry which is preliminary data.</text>
</comment>
<keyword evidence="2" id="KW-1133">Transmembrane helix</keyword>
<dbReference type="EMBL" id="JARKIE010000001">
    <property type="protein sequence ID" value="KAJ7710977.1"/>
    <property type="molecule type" value="Genomic_DNA"/>
</dbReference>
<feature type="region of interest" description="Disordered" evidence="1">
    <location>
        <begin position="301"/>
        <end position="407"/>
    </location>
</feature>
<evidence type="ECO:0000313" key="4">
    <source>
        <dbReference type="Proteomes" id="UP001221757"/>
    </source>
</evidence>
<name>A0AAD7H3J6_MYCRO</name>
<dbReference type="Proteomes" id="UP001221757">
    <property type="component" value="Unassembled WGS sequence"/>
</dbReference>
<dbReference type="Gene3D" id="2.60.120.260">
    <property type="entry name" value="Galactose-binding domain-like"/>
    <property type="match status" value="1"/>
</dbReference>
<feature type="compositionally biased region" description="Polar residues" evidence="1">
    <location>
        <begin position="334"/>
        <end position="376"/>
    </location>
</feature>
<feature type="region of interest" description="Disordered" evidence="1">
    <location>
        <begin position="204"/>
        <end position="229"/>
    </location>
</feature>
<keyword evidence="2" id="KW-0812">Transmembrane</keyword>
<evidence type="ECO:0000313" key="3">
    <source>
        <dbReference type="EMBL" id="KAJ7710977.1"/>
    </source>
</evidence>
<reference evidence="3" key="1">
    <citation type="submission" date="2023-03" db="EMBL/GenBank/DDBJ databases">
        <title>Massive genome expansion in bonnet fungi (Mycena s.s.) driven by repeated elements and novel gene families across ecological guilds.</title>
        <authorList>
            <consortium name="Lawrence Berkeley National Laboratory"/>
            <person name="Harder C.B."/>
            <person name="Miyauchi S."/>
            <person name="Viragh M."/>
            <person name="Kuo A."/>
            <person name="Thoen E."/>
            <person name="Andreopoulos B."/>
            <person name="Lu D."/>
            <person name="Skrede I."/>
            <person name="Drula E."/>
            <person name="Henrissat B."/>
            <person name="Morin E."/>
            <person name="Kohler A."/>
            <person name="Barry K."/>
            <person name="LaButti K."/>
            <person name="Morin E."/>
            <person name="Salamov A."/>
            <person name="Lipzen A."/>
            <person name="Mereny Z."/>
            <person name="Hegedus B."/>
            <person name="Baldrian P."/>
            <person name="Stursova M."/>
            <person name="Weitz H."/>
            <person name="Taylor A."/>
            <person name="Grigoriev I.V."/>
            <person name="Nagy L.G."/>
            <person name="Martin F."/>
            <person name="Kauserud H."/>
        </authorList>
    </citation>
    <scope>NUCLEOTIDE SEQUENCE</scope>
    <source>
        <strain evidence="3">CBHHK067</strain>
    </source>
</reference>
<keyword evidence="4" id="KW-1185">Reference proteome</keyword>
<feature type="region of interest" description="Disordered" evidence="1">
    <location>
        <begin position="421"/>
        <end position="465"/>
    </location>
</feature>
<feature type="compositionally biased region" description="Low complexity" evidence="1">
    <location>
        <begin position="204"/>
        <end position="225"/>
    </location>
</feature>
<protein>
    <submittedName>
        <fullName evidence="3">Uncharacterized protein</fullName>
    </submittedName>
</protein>
<feature type="compositionally biased region" description="Basic residues" evidence="1">
    <location>
        <begin position="432"/>
        <end position="442"/>
    </location>
</feature>
<proteinExistence type="predicted"/>
<sequence length="465" mass="48390">MTTPRQRVIDDTDPAIEYGPNGWFVANPSTLTAGNFGQTLPGTSMRVYGTIMVSTDSNNVRIRQHWVLCDQPQISAGAHVLRVETFESAVLIYPNTDPSIAFGGGWSNIGNQENATQTAGAQVSLFFYGTSASLFGFTPTELPHNATSASYTIDGDPPTSFALNGLSSPNTAPHNLVVTHGGDNQHTPLIVEGFYVTSATALASNSSSSTTPPVTTSDTPSASPPKHSSAGAIAGGVIGGLILLALVAGLVIWYRRRRGQIKDEATSANPYPMSTADGTPHPSHCLLAGNPYAYSPVSAVATGTRTSGTRSDVSRPSTTHPYIHRAAPLHQHPSDTMSSPTRTHTHQLSSSAMSHGPATSASGSHVPGTSYSSNNGGLPPPTGSLDAMVSHGSFHNPLPTPQATPPASSKLAREMAAAAGIPATRTGYTGTRHPRSPARRQRLAPAALSAPEPEIVELPPGYSPD</sequence>
<keyword evidence="2" id="KW-0472">Membrane</keyword>
<evidence type="ECO:0000256" key="1">
    <source>
        <dbReference type="SAM" id="MobiDB-lite"/>
    </source>
</evidence>
<feature type="compositionally biased region" description="Polar residues" evidence="1">
    <location>
        <begin position="301"/>
        <end position="320"/>
    </location>
</feature>
<accession>A0AAD7H3J6</accession>
<feature type="transmembrane region" description="Helical" evidence="2">
    <location>
        <begin position="230"/>
        <end position="254"/>
    </location>
</feature>